<keyword evidence="2" id="KW-1185">Reference proteome</keyword>
<protein>
    <submittedName>
        <fullName evidence="1">Uncharacterized protein</fullName>
    </submittedName>
</protein>
<accession>A0AAV1ICY7</accession>
<evidence type="ECO:0000313" key="1">
    <source>
        <dbReference type="EMBL" id="CAK0784345.1"/>
    </source>
</evidence>
<gene>
    <name evidence="1" type="ORF">CVIRNUC_007549</name>
</gene>
<dbReference type="AlphaFoldDB" id="A0AAV1ICY7"/>
<name>A0AAV1ICY7_9CHLO</name>
<comment type="caution">
    <text evidence="1">The sequence shown here is derived from an EMBL/GenBank/DDBJ whole genome shotgun (WGS) entry which is preliminary data.</text>
</comment>
<dbReference type="EMBL" id="CAUYUE010000010">
    <property type="protein sequence ID" value="CAK0784345.1"/>
    <property type="molecule type" value="Genomic_DNA"/>
</dbReference>
<organism evidence="1 2">
    <name type="scientific">Coccomyxa viridis</name>
    <dbReference type="NCBI Taxonomy" id="1274662"/>
    <lineage>
        <taxon>Eukaryota</taxon>
        <taxon>Viridiplantae</taxon>
        <taxon>Chlorophyta</taxon>
        <taxon>core chlorophytes</taxon>
        <taxon>Trebouxiophyceae</taxon>
        <taxon>Trebouxiophyceae incertae sedis</taxon>
        <taxon>Coccomyxaceae</taxon>
        <taxon>Coccomyxa</taxon>
    </lineage>
</organism>
<proteinExistence type="predicted"/>
<sequence length="221" mass="24661">MVQAAAKPLPGTLNELAFIYWPCGTLCSTAHACVSSNWHRMARPAPILQLLARGLEQNDGFRGGQAGTSDDAWRFAYTSPVASVSGQAGRCPGRYQMWDLLMHACKCSQCMYTVCGWEVPIRWVLPGHAGAACGALRAAHGVETRRARGHGVPADPCLPDRSIMKGTWRVSHRSQLYYGWAKYRFASLAARPWRIGRRQLWKRRASRTSWPGSRTWTTSRE</sequence>
<dbReference type="Proteomes" id="UP001314263">
    <property type="component" value="Unassembled WGS sequence"/>
</dbReference>
<reference evidence="1 2" key="1">
    <citation type="submission" date="2023-10" db="EMBL/GenBank/DDBJ databases">
        <authorList>
            <person name="Maclean D."/>
            <person name="Macfadyen A."/>
        </authorList>
    </citation>
    <scope>NUCLEOTIDE SEQUENCE [LARGE SCALE GENOMIC DNA]</scope>
</reference>
<evidence type="ECO:0000313" key="2">
    <source>
        <dbReference type="Proteomes" id="UP001314263"/>
    </source>
</evidence>